<reference evidence="11" key="1">
    <citation type="submission" date="2025-08" db="UniProtKB">
        <authorList>
            <consortium name="Ensembl"/>
        </authorList>
    </citation>
    <scope>IDENTIFICATION</scope>
</reference>
<feature type="domain" description="Cadherin" evidence="10">
    <location>
        <begin position="27"/>
        <end position="133"/>
    </location>
</feature>
<evidence type="ECO:0000313" key="11">
    <source>
        <dbReference type="Ensembl" id="ENSPMGP00000025001.1"/>
    </source>
</evidence>
<dbReference type="Pfam" id="PF08266">
    <property type="entry name" value="Cadherin_2"/>
    <property type="match status" value="1"/>
</dbReference>
<keyword evidence="4 9" id="KW-0106">Calcium</keyword>
<dbReference type="PROSITE" id="PS00232">
    <property type="entry name" value="CADHERIN_1"/>
    <property type="match status" value="1"/>
</dbReference>
<dbReference type="GO" id="GO:0009653">
    <property type="term" value="P:anatomical structure morphogenesis"/>
    <property type="evidence" value="ECO:0007669"/>
    <property type="project" value="UniProtKB-ARBA"/>
</dbReference>
<dbReference type="Proteomes" id="UP000261520">
    <property type="component" value="Unplaced"/>
</dbReference>
<evidence type="ECO:0000256" key="6">
    <source>
        <dbReference type="ARBA" id="ARBA00022989"/>
    </source>
</evidence>
<dbReference type="InterPro" id="IPR050174">
    <property type="entry name" value="Protocadherin/Cadherin-CA"/>
</dbReference>
<dbReference type="SMART" id="SM00112">
    <property type="entry name" value="CA"/>
    <property type="match status" value="1"/>
</dbReference>
<evidence type="ECO:0000256" key="4">
    <source>
        <dbReference type="ARBA" id="ARBA00022837"/>
    </source>
</evidence>
<reference evidence="11" key="2">
    <citation type="submission" date="2025-09" db="UniProtKB">
        <authorList>
            <consortium name="Ensembl"/>
        </authorList>
    </citation>
    <scope>IDENTIFICATION</scope>
</reference>
<protein>
    <recommendedName>
        <fullName evidence="10">Cadherin domain-containing protein</fullName>
    </recommendedName>
</protein>
<accession>A0A3B4B8Y6</accession>
<sequence length="138" mass="15360">MYSIKDVWICSWIGLCSTLLLFFGQCALAQIRYSVPEEVKDGTVVGNVAKDLGLDVASLGERRFRVVSETNEAIFAVNSDNGALYVHGRIDREQLCQGSGTCLMELKVLVENPLEVHYVVVEITDVNDHAPTFPKRKK</sequence>
<keyword evidence="12" id="KW-1185">Reference proteome</keyword>
<evidence type="ECO:0000256" key="2">
    <source>
        <dbReference type="ARBA" id="ARBA00022692"/>
    </source>
</evidence>
<keyword evidence="3" id="KW-0677">Repeat</keyword>
<dbReference type="GO" id="GO:0007156">
    <property type="term" value="P:homophilic cell adhesion via plasma membrane adhesion molecules"/>
    <property type="evidence" value="ECO:0007669"/>
    <property type="project" value="InterPro"/>
</dbReference>
<dbReference type="GO" id="GO:0005509">
    <property type="term" value="F:calcium ion binding"/>
    <property type="evidence" value="ECO:0007669"/>
    <property type="project" value="UniProtKB-UniRule"/>
</dbReference>
<keyword evidence="7" id="KW-0472">Membrane</keyword>
<proteinExistence type="predicted"/>
<evidence type="ECO:0000256" key="3">
    <source>
        <dbReference type="ARBA" id="ARBA00022737"/>
    </source>
</evidence>
<keyword evidence="5" id="KW-0130">Cell adhesion</keyword>
<keyword evidence="8" id="KW-0325">Glycoprotein</keyword>
<dbReference type="SUPFAM" id="SSF49313">
    <property type="entry name" value="Cadherin-like"/>
    <property type="match status" value="1"/>
</dbReference>
<evidence type="ECO:0000256" key="5">
    <source>
        <dbReference type="ARBA" id="ARBA00022889"/>
    </source>
</evidence>
<dbReference type="AlphaFoldDB" id="A0A3B4B8Y6"/>
<dbReference type="FunFam" id="2.60.40.60:FF:000006">
    <property type="entry name" value="Protocadherin alpha 2"/>
    <property type="match status" value="1"/>
</dbReference>
<dbReference type="Gene3D" id="2.60.40.60">
    <property type="entry name" value="Cadherins"/>
    <property type="match status" value="1"/>
</dbReference>
<dbReference type="InterPro" id="IPR013164">
    <property type="entry name" value="Cadherin_N"/>
</dbReference>
<evidence type="ECO:0000256" key="7">
    <source>
        <dbReference type="ARBA" id="ARBA00023136"/>
    </source>
</evidence>
<dbReference type="PANTHER" id="PTHR24028">
    <property type="entry name" value="CADHERIN-87A"/>
    <property type="match status" value="1"/>
</dbReference>
<dbReference type="PRINTS" id="PR00205">
    <property type="entry name" value="CADHERIN"/>
</dbReference>
<dbReference type="CDD" id="cd11304">
    <property type="entry name" value="Cadherin_repeat"/>
    <property type="match status" value="1"/>
</dbReference>
<evidence type="ECO:0000256" key="8">
    <source>
        <dbReference type="ARBA" id="ARBA00023180"/>
    </source>
</evidence>
<evidence type="ECO:0000256" key="9">
    <source>
        <dbReference type="PROSITE-ProRule" id="PRU00043"/>
    </source>
</evidence>
<dbReference type="PANTHER" id="PTHR24028:SF337">
    <property type="entry name" value="PROTOCADHERIN 2 ALPHA A 3 PRECURSOR-RELATED"/>
    <property type="match status" value="1"/>
</dbReference>
<organism evidence="11 12">
    <name type="scientific">Periophthalmus magnuspinnatus</name>
    <dbReference type="NCBI Taxonomy" id="409849"/>
    <lineage>
        <taxon>Eukaryota</taxon>
        <taxon>Metazoa</taxon>
        <taxon>Chordata</taxon>
        <taxon>Craniata</taxon>
        <taxon>Vertebrata</taxon>
        <taxon>Euteleostomi</taxon>
        <taxon>Actinopterygii</taxon>
        <taxon>Neopterygii</taxon>
        <taxon>Teleostei</taxon>
        <taxon>Neoteleostei</taxon>
        <taxon>Acanthomorphata</taxon>
        <taxon>Gobiaria</taxon>
        <taxon>Gobiiformes</taxon>
        <taxon>Gobioidei</taxon>
        <taxon>Gobiidae</taxon>
        <taxon>Oxudercinae</taxon>
        <taxon>Periophthalmus</taxon>
    </lineage>
</organism>
<evidence type="ECO:0000256" key="1">
    <source>
        <dbReference type="ARBA" id="ARBA00004167"/>
    </source>
</evidence>
<evidence type="ECO:0000259" key="10">
    <source>
        <dbReference type="PROSITE" id="PS50268"/>
    </source>
</evidence>
<evidence type="ECO:0000313" key="12">
    <source>
        <dbReference type="Proteomes" id="UP000261520"/>
    </source>
</evidence>
<dbReference type="InterPro" id="IPR015919">
    <property type="entry name" value="Cadherin-like_sf"/>
</dbReference>
<dbReference type="InterPro" id="IPR002126">
    <property type="entry name" value="Cadherin-like_dom"/>
</dbReference>
<dbReference type="InterPro" id="IPR020894">
    <property type="entry name" value="Cadherin_CS"/>
</dbReference>
<dbReference type="STRING" id="409849.ENSPMGP00000025001"/>
<dbReference type="PROSITE" id="PS50268">
    <property type="entry name" value="CADHERIN_2"/>
    <property type="match status" value="1"/>
</dbReference>
<name>A0A3B4B8Y6_9GOBI</name>
<comment type="subcellular location">
    <subcellularLocation>
        <location evidence="1">Membrane</location>
        <topology evidence="1">Single-pass membrane protein</topology>
    </subcellularLocation>
</comment>
<keyword evidence="2" id="KW-0812">Transmembrane</keyword>
<dbReference type="Ensembl" id="ENSPMGT00000026632.1">
    <property type="protein sequence ID" value="ENSPMGP00000025001.1"/>
    <property type="gene ID" value="ENSPMGG00000020203.1"/>
</dbReference>
<dbReference type="GO" id="GO:0005886">
    <property type="term" value="C:plasma membrane"/>
    <property type="evidence" value="ECO:0007669"/>
    <property type="project" value="InterPro"/>
</dbReference>
<keyword evidence="6" id="KW-1133">Transmembrane helix</keyword>